<evidence type="ECO:0000313" key="10">
    <source>
        <dbReference type="EMBL" id="RAL14347.1"/>
    </source>
</evidence>
<dbReference type="VEuPathDB" id="FungiDB:BO97DRAFT_283394"/>
<dbReference type="GO" id="GO:0005507">
    <property type="term" value="F:copper ion binding"/>
    <property type="evidence" value="ECO:0007669"/>
    <property type="project" value="InterPro"/>
</dbReference>
<comment type="subcellular location">
    <subcellularLocation>
        <location evidence="1">Nucleus</location>
    </subcellularLocation>
</comment>
<feature type="region of interest" description="Disordered" evidence="8">
    <location>
        <begin position="67"/>
        <end position="157"/>
    </location>
</feature>
<evidence type="ECO:0000256" key="4">
    <source>
        <dbReference type="ARBA" id="ARBA00023008"/>
    </source>
</evidence>
<keyword evidence="3" id="KW-0862">Zinc</keyword>
<dbReference type="FunFam" id="3.90.430.10:FF:000001">
    <property type="entry name" value="Copper fist DNA-binding protein"/>
    <property type="match status" value="1"/>
</dbReference>
<dbReference type="PANTHER" id="PTHR28088:SF5">
    <property type="entry name" value="TRANSCRIPTIONAL ACTIVATOR HAA1-RELATED"/>
    <property type="match status" value="1"/>
</dbReference>
<evidence type="ECO:0000256" key="3">
    <source>
        <dbReference type="ARBA" id="ARBA00022833"/>
    </source>
</evidence>
<dbReference type="GO" id="GO:0045944">
    <property type="term" value="P:positive regulation of transcription by RNA polymerase II"/>
    <property type="evidence" value="ECO:0007669"/>
    <property type="project" value="TreeGrafter"/>
</dbReference>
<reference evidence="10 11" key="1">
    <citation type="submission" date="2018-02" db="EMBL/GenBank/DDBJ databases">
        <title>The genomes of Aspergillus section Nigri reveals drivers in fungal speciation.</title>
        <authorList>
            <consortium name="DOE Joint Genome Institute"/>
            <person name="Vesth T.C."/>
            <person name="Nybo J."/>
            <person name="Theobald S."/>
            <person name="Brandl J."/>
            <person name="Frisvad J.C."/>
            <person name="Nielsen K.F."/>
            <person name="Lyhne E.K."/>
            <person name="Kogle M.E."/>
            <person name="Kuo A."/>
            <person name="Riley R."/>
            <person name="Clum A."/>
            <person name="Nolan M."/>
            <person name="Lipzen A."/>
            <person name="Salamov A."/>
            <person name="Henrissat B."/>
            <person name="Wiebenga A."/>
            <person name="De vries R.P."/>
            <person name="Grigoriev I.V."/>
            <person name="Mortensen U.H."/>
            <person name="Andersen M.R."/>
            <person name="Baker S.E."/>
        </authorList>
    </citation>
    <scope>NUCLEOTIDE SEQUENCE [LARGE SCALE GENOMIC DNA]</scope>
    <source>
        <strain evidence="10 11">CBS 101889</strain>
    </source>
</reference>
<accession>A0A395I320</accession>
<dbReference type="InterPro" id="IPR051763">
    <property type="entry name" value="Copper_Homeo_Regul"/>
</dbReference>
<keyword evidence="11" id="KW-1185">Reference proteome</keyword>
<dbReference type="RefSeq" id="XP_025553501.1">
    <property type="nucleotide sequence ID" value="XM_025691088.1"/>
</dbReference>
<proteinExistence type="predicted"/>
<keyword evidence="4" id="KW-0186">Copper</keyword>
<dbReference type="AlphaFoldDB" id="A0A395I320"/>
<evidence type="ECO:0000313" key="11">
    <source>
        <dbReference type="Proteomes" id="UP000248961"/>
    </source>
</evidence>
<evidence type="ECO:0000256" key="7">
    <source>
        <dbReference type="ARBA" id="ARBA00023242"/>
    </source>
</evidence>
<dbReference type="STRING" id="1450537.A0A395I320"/>
<dbReference type="SMART" id="SM00412">
    <property type="entry name" value="Cu_FIST"/>
    <property type="match status" value="1"/>
</dbReference>
<dbReference type="Pfam" id="PF00649">
    <property type="entry name" value="Copper-fist"/>
    <property type="match status" value="1"/>
</dbReference>
<dbReference type="GeneID" id="37195377"/>
<name>A0A395I320_ASPHC</name>
<dbReference type="EMBL" id="KZ824275">
    <property type="protein sequence ID" value="RAL14347.1"/>
    <property type="molecule type" value="Genomic_DNA"/>
</dbReference>
<dbReference type="GO" id="GO:0000981">
    <property type="term" value="F:DNA-binding transcription factor activity, RNA polymerase II-specific"/>
    <property type="evidence" value="ECO:0007669"/>
    <property type="project" value="TreeGrafter"/>
</dbReference>
<dbReference type="OrthoDB" id="5600085at2759"/>
<dbReference type="GO" id="GO:0006879">
    <property type="term" value="P:intracellular iron ion homeostasis"/>
    <property type="evidence" value="ECO:0007669"/>
    <property type="project" value="TreeGrafter"/>
</dbReference>
<dbReference type="SUPFAM" id="SSF57879">
    <property type="entry name" value="Zinc domain conserved in yeast copper-regulated transcription factors"/>
    <property type="match status" value="1"/>
</dbReference>
<organism evidence="10 11">
    <name type="scientific">Aspergillus homomorphus (strain CBS 101889)</name>
    <dbReference type="NCBI Taxonomy" id="1450537"/>
    <lineage>
        <taxon>Eukaryota</taxon>
        <taxon>Fungi</taxon>
        <taxon>Dikarya</taxon>
        <taxon>Ascomycota</taxon>
        <taxon>Pezizomycotina</taxon>
        <taxon>Eurotiomycetes</taxon>
        <taxon>Eurotiomycetidae</taxon>
        <taxon>Eurotiales</taxon>
        <taxon>Aspergillaceae</taxon>
        <taxon>Aspergillus</taxon>
        <taxon>Aspergillus subgen. Circumdati</taxon>
    </lineage>
</organism>
<evidence type="ECO:0000256" key="2">
    <source>
        <dbReference type="ARBA" id="ARBA00022723"/>
    </source>
</evidence>
<dbReference type="Gene3D" id="3.90.430.10">
    <property type="entry name" value="Copper fist DNA-binding domain"/>
    <property type="match status" value="1"/>
</dbReference>
<dbReference type="PRINTS" id="PR00617">
    <property type="entry name" value="COPPERFIST"/>
</dbReference>
<dbReference type="PANTHER" id="PTHR28088">
    <property type="entry name" value="TRANSCRIPTIONAL ACTIVATOR HAA1-RELATED"/>
    <property type="match status" value="1"/>
</dbReference>
<evidence type="ECO:0000259" key="9">
    <source>
        <dbReference type="PROSITE" id="PS50073"/>
    </source>
</evidence>
<dbReference type="InterPro" id="IPR036395">
    <property type="entry name" value="Cu_fist_DNA-bd_dom_sf"/>
</dbReference>
<dbReference type="GO" id="GO:0006878">
    <property type="term" value="P:intracellular copper ion homeostasis"/>
    <property type="evidence" value="ECO:0007669"/>
    <property type="project" value="TreeGrafter"/>
</dbReference>
<protein>
    <submittedName>
        <fullName evidence="10">Copper-fist-domain-containing protein</fullName>
    </submittedName>
</protein>
<evidence type="ECO:0000256" key="8">
    <source>
        <dbReference type="SAM" id="MobiDB-lite"/>
    </source>
</evidence>
<feature type="compositionally biased region" description="Polar residues" evidence="8">
    <location>
        <begin position="127"/>
        <end position="153"/>
    </location>
</feature>
<evidence type="ECO:0000256" key="6">
    <source>
        <dbReference type="ARBA" id="ARBA00023163"/>
    </source>
</evidence>
<keyword evidence="6" id="KW-0804">Transcription</keyword>
<dbReference type="SMART" id="SM01090">
    <property type="entry name" value="Copper-fist"/>
    <property type="match status" value="1"/>
</dbReference>
<keyword evidence="2" id="KW-0479">Metal-binding</keyword>
<evidence type="ECO:0000256" key="5">
    <source>
        <dbReference type="ARBA" id="ARBA00023015"/>
    </source>
</evidence>
<gene>
    <name evidence="10" type="ORF">BO97DRAFT_283394</name>
</gene>
<dbReference type="Proteomes" id="UP000248961">
    <property type="component" value="Unassembled WGS sequence"/>
</dbReference>
<dbReference type="GO" id="GO:0000978">
    <property type="term" value="F:RNA polymerase II cis-regulatory region sequence-specific DNA binding"/>
    <property type="evidence" value="ECO:0007669"/>
    <property type="project" value="TreeGrafter"/>
</dbReference>
<feature type="domain" description="Copper-fist" evidence="9">
    <location>
        <begin position="1"/>
        <end position="39"/>
    </location>
</feature>
<keyword evidence="7" id="KW-0539">Nucleus</keyword>
<dbReference type="PROSITE" id="PS50073">
    <property type="entry name" value="COPPER_FIST_2"/>
    <property type="match status" value="1"/>
</dbReference>
<dbReference type="GO" id="GO:0005634">
    <property type="term" value="C:nucleus"/>
    <property type="evidence" value="ECO:0007669"/>
    <property type="project" value="UniProtKB-SubCell"/>
</dbReference>
<keyword evidence="5" id="KW-0805">Transcription regulation</keyword>
<dbReference type="InterPro" id="IPR001083">
    <property type="entry name" value="Cu_fist_DNA-bd_dom"/>
</dbReference>
<evidence type="ECO:0000256" key="1">
    <source>
        <dbReference type="ARBA" id="ARBA00004123"/>
    </source>
</evidence>
<sequence>MLIDGEKWACEACVRGHRVTTCKHHDRPLIHINRKGRPFATCSVCNCTPCEAPEDHAKLKREAEAKCQSSKRAAGRSPRSTSVGSLKPIAPRPAPSTGGSGAEASRVSHSPPSHGAAAAAAVRPRATISSSPPSQLYHQQQQGLMPSATSPNGDSPLYLPLHSSGSYASPPYCTMVDMPTSLSMVNPLDEPGLFEPGVSFAESAAAIYALEDLDVNSLPADVFQGDWSWLSDEAVLRDTV</sequence>